<feature type="region of interest" description="Disordered" evidence="2">
    <location>
        <begin position="341"/>
        <end position="381"/>
    </location>
</feature>
<feature type="compositionally biased region" description="Polar residues" evidence="2">
    <location>
        <begin position="366"/>
        <end position="379"/>
    </location>
</feature>
<dbReference type="SUPFAM" id="SSF46785">
    <property type="entry name" value="Winged helix' DNA-binding domain"/>
    <property type="match status" value="2"/>
</dbReference>
<name>A0A4T0LW23_9BASI</name>
<reference evidence="5 6" key="1">
    <citation type="submission" date="2019-03" db="EMBL/GenBank/DDBJ databases">
        <title>Sequencing 25 genomes of Wallemia mellicola.</title>
        <authorList>
            <person name="Gostincar C."/>
        </authorList>
    </citation>
    <scope>NUCLEOTIDE SEQUENCE [LARGE SCALE GENOMIC DNA]</scope>
    <source>
        <strain evidence="5 6">EXF-757</strain>
    </source>
</reference>
<comment type="caution">
    <text evidence="5">The sequence shown here is derived from an EMBL/GenBank/DDBJ whole genome shotgun (WGS) entry which is preliminary data.</text>
</comment>
<evidence type="ECO:0000256" key="2">
    <source>
        <dbReference type="SAM" id="MobiDB-lite"/>
    </source>
</evidence>
<dbReference type="Gene3D" id="1.10.10.10">
    <property type="entry name" value="Winged helix-like DNA-binding domain superfamily/Winged helix DNA-binding domain"/>
    <property type="match status" value="2"/>
</dbReference>
<feature type="compositionally biased region" description="Polar residues" evidence="2">
    <location>
        <begin position="636"/>
        <end position="653"/>
    </location>
</feature>
<sequence length="659" mass="73917">MDAGDKDQPRVKFDSKKMSQSSQVMKTSRRGRPYVRDLHDLFSTMVVSLDLKTHRNIFKSYSNSFTTDEACSNLHNLKFSQSVRLPDPNNPSKIITTTSTTTFSMERQMAKGVCQIFMDAHLIINASDTSSRAFKDRGIYLITPKGLHVLERFISKNGISAEHLINVFSTQTICLKLLHLERRPIDDEILVNKQIINIVFRRFVGRHPNYSPESHPSKQSMDKDSDKGNGVPVNDIYMTKAAVSSEVADIHHTFASNAALDWLLDYTTIAGRDEAAEIAAHFVRYGLIRLVSEKGKRGDDLIVTVNYAQHPDDTVLECQFRAGSKCEYGITPAGRRAALWETGSTNESSDSLDRSSSSKHRDSHNLARQQSKAGGQLQAQYAHERTRDAAVAVASAHHKESNTGRLKQILDDPALRSLFREFLQSNFCEENLSFWLDVQDFKRKFSTTSSAVAKPQHFGLFSKSSDKKGGPSAMQQHQQDINAMACVIYNTYLAPSSSSELNIDHGLRAELVNYVATIKREAREKYGTEIKPDTNEDNGLGQIPLQASQISRLIVLYERIQAYIFRLMATDSVPKFVKTERFLNLMKTFEEYQETLIHDKSTPPVPPLPKENEGSNSSLRSHSVHSLRSSKKSHNSTEALANTTSNTSLGSKQSSREDS</sequence>
<dbReference type="PANTHER" id="PTHR10845:SF192">
    <property type="entry name" value="DOUBLE HIT, ISOFORM B"/>
    <property type="match status" value="1"/>
</dbReference>
<dbReference type="PROSITE" id="PS50132">
    <property type="entry name" value="RGS"/>
    <property type="match status" value="1"/>
</dbReference>
<feature type="region of interest" description="Disordered" evidence="2">
    <location>
        <begin position="598"/>
        <end position="659"/>
    </location>
</feature>
<dbReference type="Proteomes" id="UP000310708">
    <property type="component" value="Unassembled WGS sequence"/>
</dbReference>
<gene>
    <name evidence="5" type="ORF">E3Q01_02962</name>
</gene>
<evidence type="ECO:0000259" key="4">
    <source>
        <dbReference type="PROSITE" id="PS50186"/>
    </source>
</evidence>
<feature type="domain" description="DEP" evidence="4">
    <location>
        <begin position="250"/>
        <end position="324"/>
    </location>
</feature>
<dbReference type="PANTHER" id="PTHR10845">
    <property type="entry name" value="REGULATOR OF G PROTEIN SIGNALING"/>
    <property type="match status" value="1"/>
</dbReference>
<dbReference type="SUPFAM" id="SSF48097">
    <property type="entry name" value="Regulator of G-protein signaling, RGS"/>
    <property type="match status" value="1"/>
</dbReference>
<dbReference type="EMBL" id="SPRX01000037">
    <property type="protein sequence ID" value="TIC64161.1"/>
    <property type="molecule type" value="Genomic_DNA"/>
</dbReference>
<dbReference type="InterPro" id="IPR036390">
    <property type="entry name" value="WH_DNA-bd_sf"/>
</dbReference>
<dbReference type="InterPro" id="IPR058855">
    <property type="entry name" value="RGS1/SST2-like_Fungal-DR"/>
</dbReference>
<feature type="compositionally biased region" description="Basic residues" evidence="2">
    <location>
        <begin position="622"/>
        <end position="634"/>
    </location>
</feature>
<dbReference type="GO" id="GO:0035556">
    <property type="term" value="P:intracellular signal transduction"/>
    <property type="evidence" value="ECO:0007669"/>
    <property type="project" value="InterPro"/>
</dbReference>
<dbReference type="Pfam" id="PF00615">
    <property type="entry name" value="RGS"/>
    <property type="match status" value="1"/>
</dbReference>
<feature type="region of interest" description="Disordered" evidence="2">
    <location>
        <begin position="1"/>
        <end position="30"/>
    </location>
</feature>
<accession>A0A4T0LW23</accession>
<dbReference type="Pfam" id="PF25889">
    <property type="entry name" value="WHD_Fungal_DR"/>
    <property type="match status" value="1"/>
</dbReference>
<dbReference type="SMART" id="SM00315">
    <property type="entry name" value="RGS"/>
    <property type="match status" value="1"/>
</dbReference>
<feature type="domain" description="RGS" evidence="3">
    <location>
        <begin position="405"/>
        <end position="586"/>
    </location>
</feature>
<dbReference type="InterPro" id="IPR036388">
    <property type="entry name" value="WH-like_DNA-bd_sf"/>
</dbReference>
<dbReference type="SMART" id="SM00049">
    <property type="entry name" value="DEP"/>
    <property type="match status" value="2"/>
</dbReference>
<evidence type="ECO:0000259" key="3">
    <source>
        <dbReference type="PROSITE" id="PS50132"/>
    </source>
</evidence>
<feature type="compositionally biased region" description="Basic and acidic residues" evidence="2">
    <location>
        <begin position="1"/>
        <end position="17"/>
    </location>
</feature>
<proteinExistence type="predicted"/>
<dbReference type="AlphaFoldDB" id="A0A4T0LW23"/>
<evidence type="ECO:0000313" key="5">
    <source>
        <dbReference type="EMBL" id="TIC64161.1"/>
    </source>
</evidence>
<dbReference type="GO" id="GO:0009968">
    <property type="term" value="P:negative regulation of signal transduction"/>
    <property type="evidence" value="ECO:0007669"/>
    <property type="project" value="UniProtKB-KW"/>
</dbReference>
<dbReference type="InterPro" id="IPR036305">
    <property type="entry name" value="RGS_sf"/>
</dbReference>
<dbReference type="InterPro" id="IPR016137">
    <property type="entry name" value="RGS"/>
</dbReference>
<dbReference type="InterPro" id="IPR000591">
    <property type="entry name" value="DEP_dom"/>
</dbReference>
<keyword evidence="1" id="KW-0734">Signal transduction inhibitor</keyword>
<dbReference type="InterPro" id="IPR044926">
    <property type="entry name" value="RGS_subdomain_2"/>
</dbReference>
<evidence type="ECO:0000256" key="1">
    <source>
        <dbReference type="ARBA" id="ARBA00022700"/>
    </source>
</evidence>
<dbReference type="Gene3D" id="1.10.167.10">
    <property type="entry name" value="Regulator of G-protein Signalling 4, domain 2"/>
    <property type="match status" value="1"/>
</dbReference>
<dbReference type="PROSITE" id="PS50186">
    <property type="entry name" value="DEP"/>
    <property type="match status" value="1"/>
</dbReference>
<organism evidence="5 6">
    <name type="scientific">Wallemia mellicola</name>
    <dbReference type="NCBI Taxonomy" id="1708541"/>
    <lineage>
        <taxon>Eukaryota</taxon>
        <taxon>Fungi</taxon>
        <taxon>Dikarya</taxon>
        <taxon>Basidiomycota</taxon>
        <taxon>Wallemiomycotina</taxon>
        <taxon>Wallemiomycetes</taxon>
        <taxon>Wallemiales</taxon>
        <taxon>Wallemiaceae</taxon>
        <taxon>Wallemia</taxon>
    </lineage>
</organism>
<protein>
    <submittedName>
        <fullName evidence="5">Regulator of G protein signaling superfamily</fullName>
    </submittedName>
</protein>
<evidence type="ECO:0000313" key="6">
    <source>
        <dbReference type="Proteomes" id="UP000310708"/>
    </source>
</evidence>